<evidence type="ECO:0000313" key="1">
    <source>
        <dbReference type="EMBL" id="KAG0433623.1"/>
    </source>
</evidence>
<protein>
    <submittedName>
        <fullName evidence="1">Uncharacterized protein</fullName>
    </submittedName>
</protein>
<dbReference type="EMBL" id="JABSTQ010009042">
    <property type="protein sequence ID" value="KAG0433623.1"/>
    <property type="molecule type" value="Genomic_DNA"/>
</dbReference>
<organism evidence="1 2">
    <name type="scientific">Ixodes persulcatus</name>
    <name type="common">Taiga tick</name>
    <dbReference type="NCBI Taxonomy" id="34615"/>
    <lineage>
        <taxon>Eukaryota</taxon>
        <taxon>Metazoa</taxon>
        <taxon>Ecdysozoa</taxon>
        <taxon>Arthropoda</taxon>
        <taxon>Chelicerata</taxon>
        <taxon>Arachnida</taxon>
        <taxon>Acari</taxon>
        <taxon>Parasitiformes</taxon>
        <taxon>Ixodida</taxon>
        <taxon>Ixodoidea</taxon>
        <taxon>Ixodidae</taxon>
        <taxon>Ixodinae</taxon>
        <taxon>Ixodes</taxon>
    </lineage>
</organism>
<gene>
    <name evidence="1" type="ORF">HPB47_019744</name>
</gene>
<name>A0AC60QHC1_IXOPE</name>
<accession>A0AC60QHC1</accession>
<keyword evidence="2" id="KW-1185">Reference proteome</keyword>
<proteinExistence type="predicted"/>
<dbReference type="Proteomes" id="UP000805193">
    <property type="component" value="Unassembled WGS sequence"/>
</dbReference>
<reference evidence="1 2" key="1">
    <citation type="journal article" date="2020" name="Cell">
        <title>Large-Scale Comparative Analyses of Tick Genomes Elucidate Their Genetic Diversity and Vector Capacities.</title>
        <authorList>
            <consortium name="Tick Genome and Microbiome Consortium (TIGMIC)"/>
            <person name="Jia N."/>
            <person name="Wang J."/>
            <person name="Shi W."/>
            <person name="Du L."/>
            <person name="Sun Y."/>
            <person name="Zhan W."/>
            <person name="Jiang J.F."/>
            <person name="Wang Q."/>
            <person name="Zhang B."/>
            <person name="Ji P."/>
            <person name="Bell-Sakyi L."/>
            <person name="Cui X.M."/>
            <person name="Yuan T.T."/>
            <person name="Jiang B.G."/>
            <person name="Yang W.F."/>
            <person name="Lam T.T."/>
            <person name="Chang Q.C."/>
            <person name="Ding S.J."/>
            <person name="Wang X.J."/>
            <person name="Zhu J.G."/>
            <person name="Ruan X.D."/>
            <person name="Zhao L."/>
            <person name="Wei J.T."/>
            <person name="Ye R.Z."/>
            <person name="Que T.C."/>
            <person name="Du C.H."/>
            <person name="Zhou Y.H."/>
            <person name="Cheng J.X."/>
            <person name="Dai P.F."/>
            <person name="Guo W.B."/>
            <person name="Han X.H."/>
            <person name="Huang E.J."/>
            <person name="Li L.F."/>
            <person name="Wei W."/>
            <person name="Gao Y.C."/>
            <person name="Liu J.Z."/>
            <person name="Shao H.Z."/>
            <person name="Wang X."/>
            <person name="Wang C.C."/>
            <person name="Yang T.C."/>
            <person name="Huo Q.B."/>
            <person name="Li W."/>
            <person name="Chen H.Y."/>
            <person name="Chen S.E."/>
            <person name="Zhou L.G."/>
            <person name="Ni X.B."/>
            <person name="Tian J.H."/>
            <person name="Sheng Y."/>
            <person name="Liu T."/>
            <person name="Pan Y.S."/>
            <person name="Xia L.Y."/>
            <person name="Li J."/>
            <person name="Zhao F."/>
            <person name="Cao W.C."/>
        </authorList>
    </citation>
    <scope>NUCLEOTIDE SEQUENCE [LARGE SCALE GENOMIC DNA]</scope>
    <source>
        <strain evidence="1">Iper-2018</strain>
    </source>
</reference>
<comment type="caution">
    <text evidence="1">The sequence shown here is derived from an EMBL/GenBank/DDBJ whole genome shotgun (WGS) entry which is preliminary data.</text>
</comment>
<evidence type="ECO:0000313" key="2">
    <source>
        <dbReference type="Proteomes" id="UP000805193"/>
    </source>
</evidence>
<sequence>MAVIWMIVVEQRYEAGSATRCLAMPEATAFAALYRALFEQGHWMTHKAKTGEAGGTALDAGQEVLCPGGLFSQSDEAELELRVRTAQQPNMQ</sequence>